<proteinExistence type="inferred from homology"/>
<name>A0A1X7TKA9_AMPQE</name>
<dbReference type="InterPro" id="IPR026983">
    <property type="entry name" value="DHC"/>
</dbReference>
<dbReference type="GO" id="GO:0051959">
    <property type="term" value="F:dynein light intermediate chain binding"/>
    <property type="evidence" value="ECO:0007669"/>
    <property type="project" value="InterPro"/>
</dbReference>
<dbReference type="InterPro" id="IPR027417">
    <property type="entry name" value="P-loop_NTPase"/>
</dbReference>
<dbReference type="AlphaFoldDB" id="A0A1X7TKA9"/>
<feature type="transmembrane region" description="Helical" evidence="2">
    <location>
        <begin position="141"/>
        <end position="161"/>
    </location>
</feature>
<dbReference type="SUPFAM" id="SSF52540">
    <property type="entry name" value="P-loop containing nucleoside triphosphate hydrolases"/>
    <property type="match status" value="1"/>
</dbReference>
<dbReference type="OrthoDB" id="447173at2759"/>
<protein>
    <submittedName>
        <fullName evidence="3">Uncharacterized protein</fullName>
    </submittedName>
</protein>
<evidence type="ECO:0000256" key="2">
    <source>
        <dbReference type="SAM" id="Phobius"/>
    </source>
</evidence>
<dbReference type="EnsemblMetazoa" id="Aqu2.1.15204_001">
    <property type="protein sequence ID" value="Aqu2.1.15204_001"/>
    <property type="gene ID" value="Aqu2.1.15204"/>
</dbReference>
<dbReference type="STRING" id="400682.A0A1X7TKA9"/>
<dbReference type="Pfam" id="PF12775">
    <property type="entry name" value="AAA_7"/>
    <property type="match status" value="1"/>
</dbReference>
<organism evidence="3">
    <name type="scientific">Amphimedon queenslandica</name>
    <name type="common">Sponge</name>
    <dbReference type="NCBI Taxonomy" id="400682"/>
    <lineage>
        <taxon>Eukaryota</taxon>
        <taxon>Metazoa</taxon>
        <taxon>Porifera</taxon>
        <taxon>Demospongiae</taxon>
        <taxon>Heteroscleromorpha</taxon>
        <taxon>Haplosclerida</taxon>
        <taxon>Niphatidae</taxon>
        <taxon>Amphimedon</taxon>
    </lineage>
</organism>
<sequence length="198" mass="22541">MVLSDANYTTKSVLFHLKTPRELIVNSPGSHSKPPGFLIKSIGIPGTPPSLILKLTFKENGVPKIEVETHKVCSPDVLVPTLDTVRHESLLYTWLGEHKPMVLCGPPGSGKTMTLFSALRALPEFEKTIKTLRSVYVERRLNGSAVSVFIVVVPFMVRWVWHYRFYFHEQRSKRCSTFLFSDSFFRSQAFLDTLTKRL</sequence>
<dbReference type="PANTHER" id="PTHR46532">
    <property type="entry name" value="MALE FERTILITY FACTOR KL5"/>
    <property type="match status" value="1"/>
</dbReference>
<dbReference type="GO" id="GO:0007018">
    <property type="term" value="P:microtubule-based movement"/>
    <property type="evidence" value="ECO:0007669"/>
    <property type="project" value="InterPro"/>
</dbReference>
<accession>A0A1X7TKA9</accession>
<keyword evidence="2" id="KW-1133">Transmembrane helix</keyword>
<dbReference type="GO" id="GO:0005858">
    <property type="term" value="C:axonemal dynein complex"/>
    <property type="evidence" value="ECO:0007669"/>
    <property type="project" value="TreeGrafter"/>
</dbReference>
<reference evidence="3" key="1">
    <citation type="submission" date="2017-05" db="UniProtKB">
        <authorList>
            <consortium name="EnsemblMetazoa"/>
        </authorList>
    </citation>
    <scope>IDENTIFICATION</scope>
</reference>
<evidence type="ECO:0000313" key="3">
    <source>
        <dbReference type="EnsemblMetazoa" id="Aqu2.1.15204_001"/>
    </source>
</evidence>
<keyword evidence="2" id="KW-0812">Transmembrane</keyword>
<dbReference type="PANTHER" id="PTHR46532:SF4">
    <property type="entry name" value="AAA+ ATPASE DOMAIN-CONTAINING PROTEIN"/>
    <property type="match status" value="1"/>
</dbReference>
<dbReference type="GO" id="GO:0045505">
    <property type="term" value="F:dynein intermediate chain binding"/>
    <property type="evidence" value="ECO:0007669"/>
    <property type="project" value="InterPro"/>
</dbReference>
<evidence type="ECO:0000256" key="1">
    <source>
        <dbReference type="ARBA" id="ARBA00008887"/>
    </source>
</evidence>
<dbReference type="InParanoid" id="A0A1X7TKA9"/>
<dbReference type="Gene3D" id="3.40.50.300">
    <property type="entry name" value="P-loop containing nucleotide triphosphate hydrolases"/>
    <property type="match status" value="1"/>
</dbReference>
<keyword evidence="2" id="KW-0472">Membrane</keyword>
<comment type="similarity">
    <text evidence="1">Belongs to the dynein heavy chain family.</text>
</comment>